<sequence>MPSELEQIQNELDIEILPGTEIMADIGSHHFVKSEDKSHRVLVPQPSRSPHDPLNWSTRWKVSALVAVSTMSFTQGFAPLALGPMFGYLMEDYNTSLTNVIQFTGVTILVLGFSNFFWVPVSTSFGRRPVLIFSQIVCLASHIWRAKATTYNGFMGAAIVSGIGAGPGETIQPSVIADIFFLHDRGKWNTMYWVLYTGALIVAPIIAGAMADHTGWPSFWWLNAAMTAASLIIITFGFPETMFSRDETTEGQSIPPETSSKVLQVEHQEKQMPNDGSNESEFNADRDPCLGKGKPSRQQWKLFQENASTFRSVLYEVWIPWKLFTFPIVLFASFVVSWSCSFILILNLTQTQVFSAPPYNMSSQNIGFTNFSLFVGALIGLATAGPFSDWVSSRATARNNGIREPEMRLPAMIPYVLIMAFGHIITAIGYQYKWPWQVIVVLGYSTAGIQVAALPSISSTYAVDSYKPVAGSLFVAITVNKNLWGYGMGKFITPWTEADGFINAFMVNMALTVAWCLFGAGFYFYGKTFRRWTKDSSVHKL</sequence>
<keyword evidence="2" id="KW-1185">Reference proteome</keyword>
<dbReference type="EMBL" id="CP090032">
    <property type="protein sequence ID" value="UPK92443.1"/>
    <property type="molecule type" value="Genomic_DNA"/>
</dbReference>
<evidence type="ECO:0000313" key="2">
    <source>
        <dbReference type="Proteomes" id="UP000830768"/>
    </source>
</evidence>
<proteinExistence type="predicted"/>
<accession>A0ACD3YUC0</accession>
<dbReference type="Proteomes" id="UP000830768">
    <property type="component" value="Chromosome 3"/>
</dbReference>
<organism evidence="1 2">
    <name type="scientific">Fusarium solani subsp. cucurbitae</name>
    <name type="common">Neocosmosporum cucurbitae</name>
    <dbReference type="NCBI Taxonomy" id="2747967"/>
    <lineage>
        <taxon>Eukaryota</taxon>
        <taxon>Fungi</taxon>
        <taxon>Dikarya</taxon>
        <taxon>Ascomycota</taxon>
        <taxon>Pezizomycotina</taxon>
        <taxon>Sordariomycetes</taxon>
        <taxon>Hypocreomycetidae</taxon>
        <taxon>Hypocreales</taxon>
        <taxon>Nectriaceae</taxon>
        <taxon>Fusarium</taxon>
        <taxon>Fusarium solani species complex</taxon>
    </lineage>
</organism>
<name>A0ACD3YUC0_FUSSC</name>
<protein>
    <submittedName>
        <fullName evidence="1">Uncharacterized protein</fullName>
    </submittedName>
</protein>
<evidence type="ECO:0000313" key="1">
    <source>
        <dbReference type="EMBL" id="UPK92443.1"/>
    </source>
</evidence>
<reference evidence="1" key="1">
    <citation type="submission" date="2021-11" db="EMBL/GenBank/DDBJ databases">
        <title>Fusarium solani-melongenae Genome sequencing and assembly.</title>
        <authorList>
            <person name="Xie S."/>
            <person name="Huang L."/>
            <person name="Zhang X."/>
        </authorList>
    </citation>
    <scope>NUCLEOTIDE SEQUENCE</scope>
    <source>
        <strain evidence="1">CRI 24-3</strain>
    </source>
</reference>
<gene>
    <name evidence="1" type="ORF">LCI18_003378</name>
</gene>